<evidence type="ECO:0000313" key="5">
    <source>
        <dbReference type="Proteomes" id="UP000824782"/>
    </source>
</evidence>
<dbReference type="PANTHER" id="PTHR17384:SF7">
    <property type="entry name" value="P-SELECTIN GLYCOPROTEIN LIGAND 1"/>
    <property type="match status" value="1"/>
</dbReference>
<evidence type="ECO:0008006" key="6">
    <source>
        <dbReference type="Google" id="ProtNLM"/>
    </source>
</evidence>
<dbReference type="Proteomes" id="UP000824782">
    <property type="component" value="Unassembled WGS sequence"/>
</dbReference>
<proteinExistence type="predicted"/>
<dbReference type="EMBL" id="WNYA01000001">
    <property type="protein sequence ID" value="KAG8596747.1"/>
    <property type="molecule type" value="Genomic_DNA"/>
</dbReference>
<reference evidence="4" key="1">
    <citation type="thesis" date="2020" institute="ProQuest LLC" country="789 East Eisenhower Parkway, Ann Arbor, MI, USA">
        <title>Comparative Genomics and Chromosome Evolution.</title>
        <authorList>
            <person name="Mudd A.B."/>
        </authorList>
    </citation>
    <scope>NUCLEOTIDE SEQUENCE</scope>
    <source>
        <strain evidence="4">237g6f4</strain>
        <tissue evidence="4">Blood</tissue>
    </source>
</reference>
<dbReference type="PANTHER" id="PTHR17384">
    <property type="entry name" value="P-SELECTIN GLYCOPROTEIN LIGAND-1"/>
    <property type="match status" value="1"/>
</dbReference>
<feature type="compositionally biased region" description="Low complexity" evidence="1">
    <location>
        <begin position="242"/>
        <end position="256"/>
    </location>
</feature>
<feature type="region of interest" description="Disordered" evidence="1">
    <location>
        <begin position="194"/>
        <end position="262"/>
    </location>
</feature>
<feature type="compositionally biased region" description="Basic and acidic residues" evidence="1">
    <location>
        <begin position="80"/>
        <end position="89"/>
    </location>
</feature>
<comment type="caution">
    <text evidence="4">The sequence shown here is derived from an EMBL/GenBank/DDBJ whole genome shotgun (WGS) entry which is preliminary data.</text>
</comment>
<keyword evidence="5" id="KW-1185">Reference proteome</keyword>
<dbReference type="InterPro" id="IPR026195">
    <property type="entry name" value="PSGL-1"/>
</dbReference>
<evidence type="ECO:0000313" key="4">
    <source>
        <dbReference type="EMBL" id="KAG8596747.1"/>
    </source>
</evidence>
<evidence type="ECO:0000256" key="1">
    <source>
        <dbReference type="SAM" id="MobiDB-lite"/>
    </source>
</evidence>
<gene>
    <name evidence="4" type="ORF">GDO81_002043</name>
</gene>
<keyword evidence="3" id="KW-0732">Signal</keyword>
<evidence type="ECO:0000256" key="2">
    <source>
        <dbReference type="SAM" id="Phobius"/>
    </source>
</evidence>
<keyword evidence="2" id="KW-1133">Transmembrane helix</keyword>
<feature type="signal peptide" evidence="3">
    <location>
        <begin position="1"/>
        <end position="19"/>
    </location>
</feature>
<feature type="region of interest" description="Disordered" evidence="1">
    <location>
        <begin position="130"/>
        <end position="163"/>
    </location>
</feature>
<dbReference type="GO" id="GO:0005886">
    <property type="term" value="C:plasma membrane"/>
    <property type="evidence" value="ECO:0007669"/>
    <property type="project" value="TreeGrafter"/>
</dbReference>
<protein>
    <recommendedName>
        <fullName evidence="6">P-selectin glycoprotein ligand 1</fullName>
    </recommendedName>
</protein>
<keyword evidence="2" id="KW-0472">Membrane</keyword>
<evidence type="ECO:0000256" key="3">
    <source>
        <dbReference type="SAM" id="SignalP"/>
    </source>
</evidence>
<name>A0AAV7DKJ9_ENGPU</name>
<feature type="chain" id="PRO_5043967058" description="P-selectin glycoprotein ligand 1" evidence="3">
    <location>
        <begin position="20"/>
        <end position="394"/>
    </location>
</feature>
<feature type="compositionally biased region" description="Polar residues" evidence="1">
    <location>
        <begin position="133"/>
        <end position="149"/>
    </location>
</feature>
<dbReference type="AlphaFoldDB" id="A0AAV7DKJ9"/>
<feature type="compositionally biased region" description="Polar residues" evidence="1">
    <location>
        <begin position="222"/>
        <end position="236"/>
    </location>
</feature>
<organism evidence="4 5">
    <name type="scientific">Engystomops pustulosus</name>
    <name type="common">Tungara frog</name>
    <name type="synonym">Physalaemus pustulosus</name>
    <dbReference type="NCBI Taxonomy" id="76066"/>
    <lineage>
        <taxon>Eukaryota</taxon>
        <taxon>Metazoa</taxon>
        <taxon>Chordata</taxon>
        <taxon>Craniata</taxon>
        <taxon>Vertebrata</taxon>
        <taxon>Euteleostomi</taxon>
        <taxon>Amphibia</taxon>
        <taxon>Batrachia</taxon>
        <taxon>Anura</taxon>
        <taxon>Neobatrachia</taxon>
        <taxon>Hyloidea</taxon>
        <taxon>Leptodactylidae</taxon>
        <taxon>Leiuperinae</taxon>
        <taxon>Engystomops</taxon>
    </lineage>
</organism>
<feature type="transmembrane region" description="Helical" evidence="2">
    <location>
        <begin position="307"/>
        <end position="329"/>
    </location>
</feature>
<dbReference type="GO" id="GO:0050901">
    <property type="term" value="P:leukocyte tethering or rolling"/>
    <property type="evidence" value="ECO:0007669"/>
    <property type="project" value="TreeGrafter"/>
</dbReference>
<feature type="region of interest" description="Disordered" evidence="1">
    <location>
        <begin position="80"/>
        <end position="101"/>
    </location>
</feature>
<accession>A0AAV7DKJ9</accession>
<keyword evidence="2" id="KW-0812">Transmembrane</keyword>
<sequence length="394" mass="43341">MSFPSATLLLCLWLSSAIAYKLPLLDGSLLTHDDNLVHKPNNSPFGINYKWEFQTEDIMDGGSLMLPRLRREVIDKKSKKGDVIPDKKPLPKVKPTEPPLDKFSDATPYILEASSAAITKAKSMHLLNEDETTPLTDQEQTTKGAGQTLSEDETTPLTDIPETTKEAVQKLKEVKTTHVSKSVTQSEALVTESTFNPTTSEGLADLTSKKYTKPTQVDHAPTTASQDTSSKQTSPDDNLKDSTSSLSPQSPESFPSTTPATSHYLTTGHRLTTIWFWTSSTKPAAVTPITTSSADAIQTQSIMRQCMLTILILAVACTIFLITTIALAAKLSTMKQRNKLRHPVAYTEMRCISSLLPDDQQNKPQPKRLKTFASAMEESDGDNTTLHSFLPDHY</sequence>